<dbReference type="CDD" id="cd06093">
    <property type="entry name" value="PX_domain"/>
    <property type="match status" value="1"/>
</dbReference>
<feature type="domain" description="Calponin-homology (CH)" evidence="2">
    <location>
        <begin position="436"/>
        <end position="550"/>
    </location>
</feature>
<dbReference type="PANTHER" id="PTHR47385:SF14">
    <property type="entry name" value="TRANSGELIN"/>
    <property type="match status" value="1"/>
</dbReference>
<dbReference type="SMART" id="SM00033">
    <property type="entry name" value="CH"/>
    <property type="match status" value="1"/>
</dbReference>
<evidence type="ECO:0000313" key="4">
    <source>
        <dbReference type="EMBL" id="CAK9025131.1"/>
    </source>
</evidence>
<dbReference type="EMBL" id="CAXAMN010008446">
    <property type="protein sequence ID" value="CAK9025131.1"/>
    <property type="molecule type" value="Genomic_DNA"/>
</dbReference>
<dbReference type="PROSITE" id="PS50195">
    <property type="entry name" value="PX"/>
    <property type="match status" value="1"/>
</dbReference>
<evidence type="ECO:0000259" key="2">
    <source>
        <dbReference type="PROSITE" id="PS50021"/>
    </source>
</evidence>
<dbReference type="Gene3D" id="1.10.418.10">
    <property type="entry name" value="Calponin-like domain"/>
    <property type="match status" value="1"/>
</dbReference>
<dbReference type="Proteomes" id="UP001642484">
    <property type="component" value="Unassembled WGS sequence"/>
</dbReference>
<evidence type="ECO:0000313" key="5">
    <source>
        <dbReference type="Proteomes" id="UP001642484"/>
    </source>
</evidence>
<evidence type="ECO:0008006" key="6">
    <source>
        <dbReference type="Google" id="ProtNLM"/>
    </source>
</evidence>
<keyword evidence="5" id="KW-1185">Reference proteome</keyword>
<dbReference type="InterPro" id="IPR001715">
    <property type="entry name" value="CH_dom"/>
</dbReference>
<gene>
    <name evidence="4" type="ORF">CCMP2556_LOCUS15885</name>
</gene>
<dbReference type="Pfam" id="PF00787">
    <property type="entry name" value="PX"/>
    <property type="match status" value="1"/>
</dbReference>
<dbReference type="InterPro" id="IPR050606">
    <property type="entry name" value="Calponin-like"/>
</dbReference>
<sequence length="573" mass="63342">MESSIHQQSAGTSGMKRIRLMTLLEQHSASDEVYYSLQLSNGRECWMVQRRYSEFLRCHVKLLELFTREQLPNLPPKEPFWQKVFGAQALRDDWVEERYARLFGYIVGLLDMEAVQRTDALLEFLNAPDARRHDEPAADEPGAAGAVAVIRSVRVRLTEEPGGVEVVIRADAPARCAVRLALRPLDELQEWAEANPSLEPHDTNTWERLLELDLDPSSSELSHRFELQPGSLWQVAAVGVSKDGSMGNVVCIQIRAPEQETLMQVRHSLAEDAQVRKALEESKAGTPEVADAKETGASSASSATRSSEGGLAGEATGHRCEEDTVLSEEDEEGDAEEVTAPDGTVTRRRRRPPAEANSKVISYQGSVAVEYARRIEEKQRLEAEKTPHRWSAAKRSVPVDRLETKCATGSAAERHHYGTVEVLDNSIQAHQEQQLREDELRLAAWIFSVTGDPQSGAAAAGQASLQEALQTGEVLCDLVNAIWPGRIVGVSRGPPAQILFRRVANITQFVQFCSSRPGLAHSLFAPADLAENRNFRSVVRCVSALAHHVPDSWEGPRLGQHGDFVRSLSPKKP</sequence>
<evidence type="ECO:0000259" key="3">
    <source>
        <dbReference type="PROSITE" id="PS50195"/>
    </source>
</evidence>
<comment type="caution">
    <text evidence="4">The sequence shown here is derived from an EMBL/GenBank/DDBJ whole genome shotgun (WGS) entry which is preliminary data.</text>
</comment>
<dbReference type="PANTHER" id="PTHR47385">
    <property type="entry name" value="CALPONIN"/>
    <property type="match status" value="1"/>
</dbReference>
<feature type="region of interest" description="Disordered" evidence="1">
    <location>
        <begin position="280"/>
        <end position="359"/>
    </location>
</feature>
<feature type="compositionally biased region" description="Acidic residues" evidence="1">
    <location>
        <begin position="323"/>
        <end position="339"/>
    </location>
</feature>
<feature type="domain" description="PX" evidence="3">
    <location>
        <begin position="13"/>
        <end position="132"/>
    </location>
</feature>
<reference evidence="4 5" key="1">
    <citation type="submission" date="2024-02" db="EMBL/GenBank/DDBJ databases">
        <authorList>
            <person name="Chen Y."/>
            <person name="Shah S."/>
            <person name="Dougan E. K."/>
            <person name="Thang M."/>
            <person name="Chan C."/>
        </authorList>
    </citation>
    <scope>NUCLEOTIDE SEQUENCE [LARGE SCALE GENOMIC DNA]</scope>
</reference>
<dbReference type="PROSITE" id="PS50021">
    <property type="entry name" value="CH"/>
    <property type="match status" value="1"/>
</dbReference>
<name>A0ABP0KES4_9DINO</name>
<dbReference type="SUPFAM" id="SSF64268">
    <property type="entry name" value="PX domain"/>
    <property type="match status" value="1"/>
</dbReference>
<dbReference type="InterPro" id="IPR036871">
    <property type="entry name" value="PX_dom_sf"/>
</dbReference>
<feature type="compositionally biased region" description="Low complexity" evidence="1">
    <location>
        <begin position="295"/>
        <end position="309"/>
    </location>
</feature>
<dbReference type="SMART" id="SM00312">
    <property type="entry name" value="PX"/>
    <property type="match status" value="1"/>
</dbReference>
<dbReference type="Gene3D" id="3.30.1520.10">
    <property type="entry name" value="Phox-like domain"/>
    <property type="match status" value="1"/>
</dbReference>
<dbReference type="InterPro" id="IPR001683">
    <property type="entry name" value="PX_dom"/>
</dbReference>
<accession>A0ABP0KES4</accession>
<dbReference type="CDD" id="cd00014">
    <property type="entry name" value="CH_SF"/>
    <property type="match status" value="1"/>
</dbReference>
<dbReference type="Pfam" id="PF00307">
    <property type="entry name" value="CH"/>
    <property type="match status" value="1"/>
</dbReference>
<dbReference type="SUPFAM" id="SSF47576">
    <property type="entry name" value="Calponin-homology domain, CH-domain"/>
    <property type="match status" value="1"/>
</dbReference>
<dbReference type="InterPro" id="IPR036872">
    <property type="entry name" value="CH_dom_sf"/>
</dbReference>
<protein>
    <recommendedName>
        <fullName evidence="6">PX domain-containing protein</fullName>
    </recommendedName>
</protein>
<evidence type="ECO:0000256" key="1">
    <source>
        <dbReference type="SAM" id="MobiDB-lite"/>
    </source>
</evidence>
<organism evidence="4 5">
    <name type="scientific">Durusdinium trenchii</name>
    <dbReference type="NCBI Taxonomy" id="1381693"/>
    <lineage>
        <taxon>Eukaryota</taxon>
        <taxon>Sar</taxon>
        <taxon>Alveolata</taxon>
        <taxon>Dinophyceae</taxon>
        <taxon>Suessiales</taxon>
        <taxon>Symbiodiniaceae</taxon>
        <taxon>Durusdinium</taxon>
    </lineage>
</organism>
<proteinExistence type="predicted"/>